<accession>A0ABQ5SKS0</accession>
<feature type="region of interest" description="Disordered" evidence="3">
    <location>
        <begin position="353"/>
        <end position="390"/>
    </location>
</feature>
<keyword evidence="6" id="KW-1185">Reference proteome</keyword>
<dbReference type="Pfam" id="PF07967">
    <property type="entry name" value="zf-C3HC"/>
    <property type="match status" value="1"/>
</dbReference>
<feature type="compositionally biased region" description="Gly residues" evidence="3">
    <location>
        <begin position="466"/>
        <end position="478"/>
    </location>
</feature>
<feature type="region of interest" description="Disordered" evidence="3">
    <location>
        <begin position="13"/>
        <end position="47"/>
    </location>
</feature>
<dbReference type="PANTHER" id="PTHR15835">
    <property type="entry name" value="NUCLEAR-INTERACTING PARTNER OF ALK"/>
    <property type="match status" value="1"/>
</dbReference>
<dbReference type="PANTHER" id="PTHR15835:SF6">
    <property type="entry name" value="ZINC FINGER C3HC-TYPE PROTEIN 1"/>
    <property type="match status" value="1"/>
</dbReference>
<keyword evidence="2" id="KW-0539">Nucleus</keyword>
<gene>
    <name evidence="5" type="ORF">VaNZ11_015523</name>
</gene>
<protein>
    <recommendedName>
        <fullName evidence="4">C3HC-type domain-containing protein</fullName>
    </recommendedName>
</protein>
<evidence type="ECO:0000256" key="2">
    <source>
        <dbReference type="ARBA" id="ARBA00023242"/>
    </source>
</evidence>
<sequence length="672" mass="69617">MASVYERITNALSSLGKRRERDNEDGGRDNRLTPGEKGRTPKRYRPWEQSDLHRRLETFKPLTWFGKPETVGPVPCALRGWINNSKDSLSCEHCNAKLIYPPNISYQQQQAAADLFSPNLATKHNFTCPWRSTACNTSLLAYIPPNNSEELCQMFQTLQGKLLKVDVLPEVDLIAIQALRNAAVPYGSYDELVMGPGGGALTPVHKSTPAVRIKDVTDEPYGVQDSSAPLLSDIGLPLNGAAVDDTPTFLLQPSKMTPLQKARLLALMGWDLDVLQPESASGSAALLYTQSAGYGLGHLGVKPKTALKGGSGEGAAAADDKRYPMSSVVLKCPHCNCRTGLWNFAGLRPVPTGRLTPSQHPAGASALLSPTSASTPTAPGGAAGTTSSAAGVDPLSVTIAGGQYGLHGTARIGSTASRPFGATSSAPFRFGSASSTEPVFGIAALEVKAQKSKGDGSSSTPTPAAGGFGSPLGGGGGAASTPEPRRTGQKRKAGEPFTPEPMAVDVTAAAQTPTPGPSGGVASNLTDSKRLRLGSYTSGGGTSLTGGRAQTPAGDVRQLPELDPVGQHRNWCPWIYTGTREEPHISGWQHMLRALSIQQQQQAAAAAAAAAAASPPAPAPAPADGPPAASGVIPMDTTPAFQAAVPTATGGGASAVDARRLKDSALAAIRKL</sequence>
<evidence type="ECO:0000313" key="5">
    <source>
        <dbReference type="EMBL" id="GLI70593.1"/>
    </source>
</evidence>
<feature type="domain" description="C3HC-type" evidence="4">
    <location>
        <begin position="46"/>
        <end position="169"/>
    </location>
</feature>
<feature type="compositionally biased region" description="Basic and acidic residues" evidence="3">
    <location>
        <begin position="17"/>
        <end position="47"/>
    </location>
</feature>
<name>A0ABQ5SKS0_9CHLO</name>
<feature type="compositionally biased region" description="Pro residues" evidence="3">
    <location>
        <begin position="615"/>
        <end position="625"/>
    </location>
</feature>
<evidence type="ECO:0000259" key="4">
    <source>
        <dbReference type="Pfam" id="PF07967"/>
    </source>
</evidence>
<feature type="region of interest" description="Disordered" evidence="3">
    <location>
        <begin position="607"/>
        <end position="634"/>
    </location>
</feature>
<dbReference type="Proteomes" id="UP001165090">
    <property type="component" value="Unassembled WGS sequence"/>
</dbReference>
<dbReference type="InterPro" id="IPR012935">
    <property type="entry name" value="NuBaID_N"/>
</dbReference>
<evidence type="ECO:0000256" key="1">
    <source>
        <dbReference type="ARBA" id="ARBA00004123"/>
    </source>
</evidence>
<comment type="caution">
    <text evidence="5">The sequence shown here is derived from an EMBL/GenBank/DDBJ whole genome shotgun (WGS) entry which is preliminary data.</text>
</comment>
<feature type="region of interest" description="Disordered" evidence="3">
    <location>
        <begin position="451"/>
        <end position="561"/>
    </location>
</feature>
<comment type="subcellular location">
    <subcellularLocation>
        <location evidence="1">Nucleus</location>
    </subcellularLocation>
</comment>
<evidence type="ECO:0000313" key="6">
    <source>
        <dbReference type="Proteomes" id="UP001165090"/>
    </source>
</evidence>
<reference evidence="5 6" key="1">
    <citation type="journal article" date="2023" name="IScience">
        <title>Expanded male sex-determining region conserved during the evolution of homothallism in the green alga Volvox.</title>
        <authorList>
            <person name="Yamamoto K."/>
            <person name="Matsuzaki R."/>
            <person name="Mahakham W."/>
            <person name="Heman W."/>
            <person name="Sekimoto H."/>
            <person name="Kawachi M."/>
            <person name="Minakuchi Y."/>
            <person name="Toyoda A."/>
            <person name="Nozaki H."/>
        </authorList>
    </citation>
    <scope>NUCLEOTIDE SEQUENCE [LARGE SCALE GENOMIC DNA]</scope>
    <source>
        <strain evidence="5 6">NIES-4468</strain>
    </source>
</reference>
<dbReference type="EMBL" id="BSDZ01000094">
    <property type="protein sequence ID" value="GLI70593.1"/>
    <property type="molecule type" value="Genomic_DNA"/>
</dbReference>
<proteinExistence type="predicted"/>
<evidence type="ECO:0000256" key="3">
    <source>
        <dbReference type="SAM" id="MobiDB-lite"/>
    </source>
</evidence>
<feature type="compositionally biased region" description="Low complexity" evidence="3">
    <location>
        <begin position="361"/>
        <end position="390"/>
    </location>
</feature>
<organism evidence="5 6">
    <name type="scientific">Volvox africanus</name>
    <dbReference type="NCBI Taxonomy" id="51714"/>
    <lineage>
        <taxon>Eukaryota</taxon>
        <taxon>Viridiplantae</taxon>
        <taxon>Chlorophyta</taxon>
        <taxon>core chlorophytes</taxon>
        <taxon>Chlorophyceae</taxon>
        <taxon>CS clade</taxon>
        <taxon>Chlamydomonadales</taxon>
        <taxon>Volvocaceae</taxon>
        <taxon>Volvox</taxon>
    </lineage>
</organism>